<reference evidence="1" key="3">
    <citation type="submission" date="2023-05" db="EMBL/GenBank/DDBJ databases">
        <authorList>
            <person name="Smith C.H."/>
        </authorList>
    </citation>
    <scope>NUCLEOTIDE SEQUENCE</scope>
    <source>
        <strain evidence="1">CHS0354</strain>
        <tissue evidence="1">Mantle</tissue>
    </source>
</reference>
<organism evidence="1 2">
    <name type="scientific">Potamilus streckersoni</name>
    <dbReference type="NCBI Taxonomy" id="2493646"/>
    <lineage>
        <taxon>Eukaryota</taxon>
        <taxon>Metazoa</taxon>
        <taxon>Spiralia</taxon>
        <taxon>Lophotrochozoa</taxon>
        <taxon>Mollusca</taxon>
        <taxon>Bivalvia</taxon>
        <taxon>Autobranchia</taxon>
        <taxon>Heteroconchia</taxon>
        <taxon>Palaeoheterodonta</taxon>
        <taxon>Unionida</taxon>
        <taxon>Unionoidea</taxon>
        <taxon>Unionidae</taxon>
        <taxon>Ambleminae</taxon>
        <taxon>Lampsilini</taxon>
        <taxon>Potamilus</taxon>
    </lineage>
</organism>
<reference evidence="1" key="2">
    <citation type="journal article" date="2021" name="Genome Biol. Evol.">
        <title>Developing a high-quality reference genome for a parasitic bivalve with doubly uniparental inheritance (Bivalvia: Unionida).</title>
        <authorList>
            <person name="Smith C.H."/>
        </authorList>
    </citation>
    <scope>NUCLEOTIDE SEQUENCE</scope>
    <source>
        <strain evidence="1">CHS0354</strain>
        <tissue evidence="1">Mantle</tissue>
    </source>
</reference>
<dbReference type="Proteomes" id="UP001195483">
    <property type="component" value="Unassembled WGS sequence"/>
</dbReference>
<reference evidence="1" key="1">
    <citation type="journal article" date="2021" name="Genome Biol. Evol.">
        <title>A High-Quality Reference Genome for a Parasitic Bivalve with Doubly Uniparental Inheritance (Bivalvia: Unionida).</title>
        <authorList>
            <person name="Smith C.H."/>
        </authorList>
    </citation>
    <scope>NUCLEOTIDE SEQUENCE</scope>
    <source>
        <strain evidence="1">CHS0354</strain>
    </source>
</reference>
<gene>
    <name evidence="1" type="ORF">CHS0354_039357</name>
</gene>
<dbReference type="AlphaFoldDB" id="A0AAE0W5L8"/>
<evidence type="ECO:0000313" key="2">
    <source>
        <dbReference type="Proteomes" id="UP001195483"/>
    </source>
</evidence>
<accession>A0AAE0W5L8</accession>
<name>A0AAE0W5L8_9BIVA</name>
<sequence>MSNDMEQFVDKSRLDILQFAWKAGNPSSEVVVSKLKSELIGLFEGASDYYPT</sequence>
<dbReference type="EMBL" id="JAEAOA010002305">
    <property type="protein sequence ID" value="KAK3602938.1"/>
    <property type="molecule type" value="Genomic_DNA"/>
</dbReference>
<protein>
    <submittedName>
        <fullName evidence="1">Uncharacterized protein</fullName>
    </submittedName>
</protein>
<proteinExistence type="predicted"/>
<keyword evidence="2" id="KW-1185">Reference proteome</keyword>
<comment type="caution">
    <text evidence="1">The sequence shown here is derived from an EMBL/GenBank/DDBJ whole genome shotgun (WGS) entry which is preliminary data.</text>
</comment>
<evidence type="ECO:0000313" key="1">
    <source>
        <dbReference type="EMBL" id="KAK3602938.1"/>
    </source>
</evidence>